<dbReference type="RefSeq" id="WP_185054330.1">
    <property type="nucleotide sequence ID" value="NZ_BAABIX010000012.1"/>
</dbReference>
<dbReference type="AlphaFoldDB" id="A0A840PEM5"/>
<feature type="domain" description="Peptidase S33 tripeptidyl aminopeptidase-like C-terminal" evidence="2">
    <location>
        <begin position="229"/>
        <end position="293"/>
    </location>
</feature>
<dbReference type="InterPro" id="IPR013595">
    <property type="entry name" value="Pept_S33_TAP-like_C"/>
</dbReference>
<dbReference type="InterPro" id="IPR050471">
    <property type="entry name" value="AB_hydrolase"/>
</dbReference>
<name>A0A840PEM5_9ACTN</name>
<evidence type="ECO:0000259" key="2">
    <source>
        <dbReference type="Pfam" id="PF08386"/>
    </source>
</evidence>
<evidence type="ECO:0000313" key="4">
    <source>
        <dbReference type="Proteomes" id="UP000578449"/>
    </source>
</evidence>
<reference evidence="3 4" key="1">
    <citation type="submission" date="2020-08" db="EMBL/GenBank/DDBJ databases">
        <title>Genomic Encyclopedia of Type Strains, Phase IV (KMG-IV): sequencing the most valuable type-strain genomes for metagenomic binning, comparative biology and taxonomic classification.</title>
        <authorList>
            <person name="Goeker M."/>
        </authorList>
    </citation>
    <scope>NUCLEOTIDE SEQUENCE [LARGE SCALE GENOMIC DNA]</scope>
    <source>
        <strain evidence="3 4">DSM 45615</strain>
    </source>
</reference>
<feature type="domain" description="AB hydrolase-1" evidence="1">
    <location>
        <begin position="35"/>
        <end position="133"/>
    </location>
</feature>
<comment type="caution">
    <text evidence="3">The sequence shown here is derived from an EMBL/GenBank/DDBJ whole genome shotgun (WGS) entry which is preliminary data.</text>
</comment>
<sequence>MPRFERPTRIAELPAGPVEYRLEQPDAGPGTARGTVLVCHGGHMRAGLPLGEEVFTQAGYQVLVPSRPGYGRTPPRSGGASADAFADVAADLCDHLGIEHLAAVAGISAGGRVAVTMAARHPDLVRRLILQSAVGFLPYPDRRTRIGAGIVFRAGAEAVTWAAVRLLMRLAPSAGLRLMLGSLSARPGAEVVAGLAEQDRATLVQLFRHMRSGRGFLADLRPVPPPAVRIAQPALVIASRHDASVPLAHAESLAETIPGARLIVTEADSHFLWFGAGYSDVAAQIREFLAQGE</sequence>
<dbReference type="Proteomes" id="UP000578449">
    <property type="component" value="Unassembled WGS sequence"/>
</dbReference>
<organism evidence="3 4">
    <name type="scientific">Thermocatellispora tengchongensis</name>
    <dbReference type="NCBI Taxonomy" id="1073253"/>
    <lineage>
        <taxon>Bacteria</taxon>
        <taxon>Bacillati</taxon>
        <taxon>Actinomycetota</taxon>
        <taxon>Actinomycetes</taxon>
        <taxon>Streptosporangiales</taxon>
        <taxon>Streptosporangiaceae</taxon>
        <taxon>Thermocatellispora</taxon>
    </lineage>
</organism>
<evidence type="ECO:0000313" key="3">
    <source>
        <dbReference type="EMBL" id="MBB5137429.1"/>
    </source>
</evidence>
<gene>
    <name evidence="3" type="ORF">HNP84_007181</name>
</gene>
<dbReference type="Gene3D" id="3.40.50.1820">
    <property type="entry name" value="alpha/beta hydrolase"/>
    <property type="match status" value="1"/>
</dbReference>
<dbReference type="EMBL" id="JACHGN010000017">
    <property type="protein sequence ID" value="MBB5137429.1"/>
    <property type="molecule type" value="Genomic_DNA"/>
</dbReference>
<dbReference type="PRINTS" id="PR00111">
    <property type="entry name" value="ABHYDROLASE"/>
</dbReference>
<dbReference type="Pfam" id="PF08386">
    <property type="entry name" value="Abhydrolase_4"/>
    <property type="match status" value="1"/>
</dbReference>
<dbReference type="PANTHER" id="PTHR43433:SF1">
    <property type="entry name" value="BLL5160 PROTEIN"/>
    <property type="match status" value="1"/>
</dbReference>
<evidence type="ECO:0000259" key="1">
    <source>
        <dbReference type="Pfam" id="PF00561"/>
    </source>
</evidence>
<dbReference type="Pfam" id="PF00561">
    <property type="entry name" value="Abhydrolase_1"/>
    <property type="match status" value="1"/>
</dbReference>
<dbReference type="InterPro" id="IPR029058">
    <property type="entry name" value="AB_hydrolase_fold"/>
</dbReference>
<dbReference type="SUPFAM" id="SSF53474">
    <property type="entry name" value="alpha/beta-Hydrolases"/>
    <property type="match status" value="1"/>
</dbReference>
<dbReference type="InterPro" id="IPR000073">
    <property type="entry name" value="AB_hydrolase_1"/>
</dbReference>
<dbReference type="PANTHER" id="PTHR43433">
    <property type="entry name" value="HYDROLASE, ALPHA/BETA FOLD FAMILY PROTEIN"/>
    <property type="match status" value="1"/>
</dbReference>
<accession>A0A840PEM5</accession>
<dbReference type="GO" id="GO:0003824">
    <property type="term" value="F:catalytic activity"/>
    <property type="evidence" value="ECO:0007669"/>
    <property type="project" value="UniProtKB-ARBA"/>
</dbReference>
<proteinExistence type="predicted"/>
<keyword evidence="4" id="KW-1185">Reference proteome</keyword>
<protein>
    <submittedName>
        <fullName evidence="3">Pimeloyl-ACP methyl ester carboxylesterase</fullName>
    </submittedName>
</protein>